<feature type="region of interest" description="Disordered" evidence="4">
    <location>
        <begin position="169"/>
        <end position="212"/>
    </location>
</feature>
<dbReference type="GO" id="GO:0042274">
    <property type="term" value="P:ribosomal small subunit biogenesis"/>
    <property type="evidence" value="ECO:0007669"/>
    <property type="project" value="TreeGrafter"/>
</dbReference>
<dbReference type="Pfam" id="PF04935">
    <property type="entry name" value="SURF6"/>
    <property type="match status" value="1"/>
</dbReference>
<dbReference type="Proteomes" id="UP000186922">
    <property type="component" value="Unassembled WGS sequence"/>
</dbReference>
<feature type="compositionally biased region" description="Basic residues" evidence="4">
    <location>
        <begin position="169"/>
        <end position="180"/>
    </location>
</feature>
<dbReference type="GO" id="GO:0005730">
    <property type="term" value="C:nucleolus"/>
    <property type="evidence" value="ECO:0007669"/>
    <property type="project" value="TreeGrafter"/>
</dbReference>
<feature type="domain" description="Ribosomal RNA-processing protein 14/surfeit locus protein 6 C-terminal" evidence="5">
    <location>
        <begin position="163"/>
        <end position="341"/>
    </location>
</feature>
<dbReference type="InterPro" id="IPR007019">
    <property type="entry name" value="SURF6"/>
</dbReference>
<feature type="compositionally biased region" description="Basic and acidic residues" evidence="4">
    <location>
        <begin position="303"/>
        <end position="325"/>
    </location>
</feature>
<comment type="caution">
    <text evidence="6">The sequence shown here is derived from an EMBL/GenBank/DDBJ whole genome shotgun (WGS) entry which is preliminary data.</text>
</comment>
<evidence type="ECO:0000313" key="6">
    <source>
        <dbReference type="EMBL" id="GAV07206.1"/>
    </source>
</evidence>
<dbReference type="GO" id="GO:0042273">
    <property type="term" value="P:ribosomal large subunit biogenesis"/>
    <property type="evidence" value="ECO:0007669"/>
    <property type="project" value="TreeGrafter"/>
</dbReference>
<gene>
    <name evidence="6" type="primary">RvY_17076-1</name>
    <name evidence="6" type="synonym">RvY_17076.1</name>
    <name evidence="6" type="ORF">RvY_17076</name>
</gene>
<organism evidence="6 7">
    <name type="scientific">Ramazzottius varieornatus</name>
    <name type="common">Water bear</name>
    <name type="synonym">Tardigrade</name>
    <dbReference type="NCBI Taxonomy" id="947166"/>
    <lineage>
        <taxon>Eukaryota</taxon>
        <taxon>Metazoa</taxon>
        <taxon>Ecdysozoa</taxon>
        <taxon>Tardigrada</taxon>
        <taxon>Eutardigrada</taxon>
        <taxon>Parachela</taxon>
        <taxon>Hypsibioidea</taxon>
        <taxon>Ramazzottiidae</taxon>
        <taxon>Ramazzottius</taxon>
    </lineage>
</organism>
<evidence type="ECO:0000313" key="7">
    <source>
        <dbReference type="Proteomes" id="UP000186922"/>
    </source>
</evidence>
<dbReference type="GO" id="GO:0003677">
    <property type="term" value="F:DNA binding"/>
    <property type="evidence" value="ECO:0007669"/>
    <property type="project" value="TreeGrafter"/>
</dbReference>
<protein>
    <recommendedName>
        <fullName evidence="5">Ribosomal RNA-processing protein 14/surfeit locus protein 6 C-terminal domain-containing protein</fullName>
    </recommendedName>
</protein>
<dbReference type="STRING" id="947166.A0A1D1W1R6"/>
<accession>A0A1D1W1R6</accession>
<dbReference type="PANTHER" id="PTHR14369:SF0">
    <property type="entry name" value="SURFEIT LOCUS PROTEIN 6"/>
    <property type="match status" value="1"/>
</dbReference>
<dbReference type="OrthoDB" id="444809at2759"/>
<name>A0A1D1W1R6_RAMVA</name>
<dbReference type="EMBL" id="BDGG01000014">
    <property type="protein sequence ID" value="GAV07206.1"/>
    <property type="molecule type" value="Genomic_DNA"/>
</dbReference>
<comment type="similarity">
    <text evidence="2">Belongs to the SURF6 family.</text>
</comment>
<keyword evidence="7" id="KW-1185">Reference proteome</keyword>
<keyword evidence="3" id="KW-0539">Nucleus</keyword>
<evidence type="ECO:0000256" key="2">
    <source>
        <dbReference type="ARBA" id="ARBA00005904"/>
    </source>
</evidence>
<proteinExistence type="inferred from homology"/>
<evidence type="ECO:0000256" key="4">
    <source>
        <dbReference type="SAM" id="MobiDB-lite"/>
    </source>
</evidence>
<feature type="region of interest" description="Disordered" evidence="4">
    <location>
        <begin position="284"/>
        <end position="354"/>
    </location>
</feature>
<feature type="region of interest" description="Disordered" evidence="4">
    <location>
        <begin position="1"/>
        <end position="21"/>
    </location>
</feature>
<feature type="compositionally biased region" description="Basic and acidic residues" evidence="4">
    <location>
        <begin position="1"/>
        <end position="16"/>
    </location>
</feature>
<sequence length="354" mass="39630">MEEGKISTEPREEDSLSTRTRQAMQHLLPLFDKLPHNVLFAEDVMTSIKSPSFTAYCESQQKSPPQYMPASVVLSHLEAFLHTSPDPPSKGQFKRPLGLGTKSSWSDAAKKVKVEVTSNGLASALSSADDLKSRLQAKLQNFRAKRKAVTLDAGEASQLRDLRKKLNKLKKKEKAKKKKAGDKTQNGQAEGSGAKVGVPATNSSSRSSSVVSEEGKMIFSRFDFFDHNGATPHAAQPAGKNLHHLLNRAEAQKKKLDKTDAEGREKKAWQEALLKAQGVKLKNDPAKLKQAIKQQAKRKDKSKKQWDERKQNIQSEKKQRQDKRQKNLQARQDTKKNNKRKKLIKKGHIIPGFN</sequence>
<comment type="subcellular location">
    <subcellularLocation>
        <location evidence="1">Nucleus</location>
    </subcellularLocation>
</comment>
<dbReference type="GO" id="GO:0003723">
    <property type="term" value="F:RNA binding"/>
    <property type="evidence" value="ECO:0007669"/>
    <property type="project" value="TreeGrafter"/>
</dbReference>
<dbReference type="InterPro" id="IPR029190">
    <property type="entry name" value="Rrp14/SURF6_C"/>
</dbReference>
<dbReference type="AlphaFoldDB" id="A0A1D1W1R6"/>
<evidence type="ECO:0000259" key="5">
    <source>
        <dbReference type="Pfam" id="PF04935"/>
    </source>
</evidence>
<feature type="compositionally biased region" description="Basic residues" evidence="4">
    <location>
        <begin position="337"/>
        <end position="348"/>
    </location>
</feature>
<reference evidence="6 7" key="1">
    <citation type="journal article" date="2016" name="Nat. Commun.">
        <title>Extremotolerant tardigrade genome and improved radiotolerance of human cultured cells by tardigrade-unique protein.</title>
        <authorList>
            <person name="Hashimoto T."/>
            <person name="Horikawa D.D."/>
            <person name="Saito Y."/>
            <person name="Kuwahara H."/>
            <person name="Kozuka-Hata H."/>
            <person name="Shin-I T."/>
            <person name="Minakuchi Y."/>
            <person name="Ohishi K."/>
            <person name="Motoyama A."/>
            <person name="Aizu T."/>
            <person name="Enomoto A."/>
            <person name="Kondo K."/>
            <person name="Tanaka S."/>
            <person name="Hara Y."/>
            <person name="Koshikawa S."/>
            <person name="Sagara H."/>
            <person name="Miura T."/>
            <person name="Yokobori S."/>
            <person name="Miyagawa K."/>
            <person name="Suzuki Y."/>
            <person name="Kubo T."/>
            <person name="Oyama M."/>
            <person name="Kohara Y."/>
            <person name="Fujiyama A."/>
            <person name="Arakawa K."/>
            <person name="Katayama T."/>
            <person name="Toyoda A."/>
            <person name="Kunieda T."/>
        </authorList>
    </citation>
    <scope>NUCLEOTIDE SEQUENCE [LARGE SCALE GENOMIC DNA]</scope>
    <source>
        <strain evidence="6 7">YOKOZUNA-1</strain>
    </source>
</reference>
<evidence type="ECO:0000256" key="3">
    <source>
        <dbReference type="ARBA" id="ARBA00023242"/>
    </source>
</evidence>
<dbReference type="PANTHER" id="PTHR14369">
    <property type="entry name" value="SURFEIT LOCUS PROTEIN 6"/>
    <property type="match status" value="1"/>
</dbReference>
<evidence type="ECO:0000256" key="1">
    <source>
        <dbReference type="ARBA" id="ARBA00004123"/>
    </source>
</evidence>
<feature type="compositionally biased region" description="Low complexity" evidence="4">
    <location>
        <begin position="203"/>
        <end position="212"/>
    </location>
</feature>